<dbReference type="PROSITE" id="PS51257">
    <property type="entry name" value="PROKAR_LIPOPROTEIN"/>
    <property type="match status" value="1"/>
</dbReference>
<dbReference type="AlphaFoldDB" id="A0A0F5JGI3"/>
<keyword evidence="4" id="KW-0472">Membrane</keyword>
<evidence type="ECO:0000256" key="2">
    <source>
        <dbReference type="ARBA" id="ARBA00006275"/>
    </source>
</evidence>
<evidence type="ECO:0008006" key="10">
    <source>
        <dbReference type="Google" id="ProtNLM"/>
    </source>
</evidence>
<comment type="subcellular location">
    <subcellularLocation>
        <location evidence="1">Cell outer membrane</location>
    </subcellularLocation>
</comment>
<name>A0A0F5JGI3_9BACT</name>
<evidence type="ECO:0000313" key="8">
    <source>
        <dbReference type="EMBL" id="KKB56562.1"/>
    </source>
</evidence>
<dbReference type="InterPro" id="IPR033985">
    <property type="entry name" value="SusD-like_N"/>
</dbReference>
<evidence type="ECO:0000259" key="7">
    <source>
        <dbReference type="Pfam" id="PF14322"/>
    </source>
</evidence>
<dbReference type="EMBL" id="AQHW01000014">
    <property type="protein sequence ID" value="KKB56562.1"/>
    <property type="molecule type" value="Genomic_DNA"/>
</dbReference>
<reference evidence="8 9" key="1">
    <citation type="submission" date="2013-04" db="EMBL/GenBank/DDBJ databases">
        <title>The Genome Sequence of Parabacteroides gordonii DSM 23371.</title>
        <authorList>
            <consortium name="The Broad Institute Genomics Platform"/>
            <person name="Earl A."/>
            <person name="Ward D."/>
            <person name="Feldgarden M."/>
            <person name="Gevers D."/>
            <person name="Martens E."/>
            <person name="Sakamoto M."/>
            <person name="Benno Y."/>
            <person name="Suzuki N."/>
            <person name="Matsunaga N."/>
            <person name="Koshihara K."/>
            <person name="Seki M."/>
            <person name="Komiya H."/>
            <person name="Walker B."/>
            <person name="Young S."/>
            <person name="Zeng Q."/>
            <person name="Gargeya S."/>
            <person name="Fitzgerald M."/>
            <person name="Haas B."/>
            <person name="Abouelleil A."/>
            <person name="Allen A.W."/>
            <person name="Alvarado L."/>
            <person name="Arachchi H.M."/>
            <person name="Berlin A.M."/>
            <person name="Chapman S.B."/>
            <person name="Gainer-Dewar J."/>
            <person name="Goldberg J."/>
            <person name="Griggs A."/>
            <person name="Gujja S."/>
            <person name="Hansen M."/>
            <person name="Howarth C."/>
            <person name="Imamovic A."/>
            <person name="Ireland A."/>
            <person name="Larimer J."/>
            <person name="McCowan C."/>
            <person name="Murphy C."/>
            <person name="Pearson M."/>
            <person name="Poon T.W."/>
            <person name="Priest M."/>
            <person name="Roberts A."/>
            <person name="Saif S."/>
            <person name="Shea T."/>
            <person name="Sisk P."/>
            <person name="Sykes S."/>
            <person name="Wortman J."/>
            <person name="Nusbaum C."/>
            <person name="Birren B."/>
        </authorList>
    </citation>
    <scope>NUCLEOTIDE SEQUENCE [LARGE SCALE GENOMIC DNA]</scope>
    <source>
        <strain evidence="8 9">MS-1</strain>
    </source>
</reference>
<dbReference type="Proteomes" id="UP000033035">
    <property type="component" value="Unassembled WGS sequence"/>
</dbReference>
<dbReference type="SUPFAM" id="SSF48452">
    <property type="entry name" value="TPR-like"/>
    <property type="match status" value="1"/>
</dbReference>
<dbReference type="GO" id="GO:0009279">
    <property type="term" value="C:cell outer membrane"/>
    <property type="evidence" value="ECO:0007669"/>
    <property type="project" value="UniProtKB-SubCell"/>
</dbReference>
<dbReference type="Pfam" id="PF07980">
    <property type="entry name" value="SusD_RagB"/>
    <property type="match status" value="1"/>
</dbReference>
<accession>A0A0F5JGI3</accession>
<evidence type="ECO:0000313" key="9">
    <source>
        <dbReference type="Proteomes" id="UP000033035"/>
    </source>
</evidence>
<evidence type="ECO:0000256" key="5">
    <source>
        <dbReference type="ARBA" id="ARBA00023237"/>
    </source>
</evidence>
<dbReference type="HOGENOM" id="CLU_015553_1_2_10"/>
<dbReference type="Gene3D" id="1.25.40.390">
    <property type="match status" value="1"/>
</dbReference>
<gene>
    <name evidence="8" type="ORF">HMPREF1536_02198</name>
</gene>
<comment type="caution">
    <text evidence="8">The sequence shown here is derived from an EMBL/GenBank/DDBJ whole genome shotgun (WGS) entry which is preliminary data.</text>
</comment>
<evidence type="ECO:0000259" key="6">
    <source>
        <dbReference type="Pfam" id="PF07980"/>
    </source>
</evidence>
<dbReference type="InterPro" id="IPR011990">
    <property type="entry name" value="TPR-like_helical_dom_sf"/>
</dbReference>
<protein>
    <recommendedName>
        <fullName evidence="10">RagB/SusD domain-containing protein</fullName>
    </recommendedName>
</protein>
<dbReference type="STRING" id="1203610.HMPREF1536_02198"/>
<dbReference type="RefSeq" id="WP_028728872.1">
    <property type="nucleotide sequence ID" value="NZ_AUAE01000040.1"/>
</dbReference>
<keyword evidence="5" id="KW-0998">Cell outer membrane</keyword>
<sequence length="490" mass="55963">MKSINNIAVYLFSLCGLLSLQGCEGILEEPVRSEFTESTLLATKSGIESVLADAYSKDGGSRNIVKRGEMTTDILWQSGGGENGTAVPLINFRWDSSSTLEAFDWMNHWEEIRNANIVLANAPTASGFNSEEDRNGLLAEARFIRIWAYYQLWDQFGPVPIRKSLDDPLELPRATDEEFKEFIESELKALIPDLYETGKQPAYGRAHRGAAQTLLCIWYLNTHQWQNCADMAKEVMSSNKFALCPDYNKMFALENEKNEEFIWAKTYLANSASVNILLATNLPWDYYKGLDGGMDGVINEKWSNFASQYRFYDDFYYSFAPEDQRKGRILTKYEDSKGKVVDLLVDYKDATRGMKFPPDPNASANNHGNDFPYFRYADILLARAEALNELNGPNQESVDLVNQIRHRAGLDNVALSDFNSKDAFVDQLMNERKWEFWNEGKRRRDLIRTNRFIKCAHDRGITNAQDFHVWFPIPQSAIDASSLLKQNDGY</sequence>
<comment type="similarity">
    <text evidence="2">Belongs to the SusD family.</text>
</comment>
<organism evidence="8 9">
    <name type="scientific">Parabacteroides gordonii MS-1 = DSM 23371</name>
    <dbReference type="NCBI Taxonomy" id="1203610"/>
    <lineage>
        <taxon>Bacteria</taxon>
        <taxon>Pseudomonadati</taxon>
        <taxon>Bacteroidota</taxon>
        <taxon>Bacteroidia</taxon>
        <taxon>Bacteroidales</taxon>
        <taxon>Tannerellaceae</taxon>
        <taxon>Parabacteroides</taxon>
    </lineage>
</organism>
<feature type="domain" description="RagB/SusD" evidence="6">
    <location>
        <begin position="352"/>
        <end position="490"/>
    </location>
</feature>
<dbReference type="Pfam" id="PF14322">
    <property type="entry name" value="SusD-like_3"/>
    <property type="match status" value="1"/>
</dbReference>
<keyword evidence="3" id="KW-0732">Signal</keyword>
<evidence type="ECO:0000256" key="1">
    <source>
        <dbReference type="ARBA" id="ARBA00004442"/>
    </source>
</evidence>
<evidence type="ECO:0000256" key="3">
    <source>
        <dbReference type="ARBA" id="ARBA00022729"/>
    </source>
</evidence>
<evidence type="ECO:0000256" key="4">
    <source>
        <dbReference type="ARBA" id="ARBA00023136"/>
    </source>
</evidence>
<dbReference type="PATRIC" id="fig|1203610.3.peg.2255"/>
<proteinExistence type="inferred from homology"/>
<dbReference type="InterPro" id="IPR012944">
    <property type="entry name" value="SusD_RagB_dom"/>
</dbReference>
<keyword evidence="9" id="KW-1185">Reference proteome</keyword>
<feature type="domain" description="SusD-like N-terminal" evidence="7">
    <location>
        <begin position="41"/>
        <end position="217"/>
    </location>
</feature>